<comment type="caution">
    <text evidence="1">The sequence shown here is derived from an EMBL/GenBank/DDBJ whole genome shotgun (WGS) entry which is preliminary data.</text>
</comment>
<dbReference type="EMBL" id="VSRR010018274">
    <property type="protein sequence ID" value="MPC61176.1"/>
    <property type="molecule type" value="Genomic_DNA"/>
</dbReference>
<reference evidence="1 2" key="1">
    <citation type="submission" date="2019-05" db="EMBL/GenBank/DDBJ databases">
        <title>Another draft genome of Portunus trituberculatus and its Hox gene families provides insights of decapod evolution.</title>
        <authorList>
            <person name="Jeong J.-H."/>
            <person name="Song I."/>
            <person name="Kim S."/>
            <person name="Choi T."/>
            <person name="Kim D."/>
            <person name="Ryu S."/>
            <person name="Kim W."/>
        </authorList>
    </citation>
    <scope>NUCLEOTIDE SEQUENCE [LARGE SCALE GENOMIC DNA]</scope>
    <source>
        <tissue evidence="1">Muscle</tissue>
    </source>
</reference>
<gene>
    <name evidence="1" type="ORF">E2C01_055240</name>
</gene>
<keyword evidence="2" id="KW-1185">Reference proteome</keyword>
<dbReference type="AlphaFoldDB" id="A0A5B7GUA5"/>
<dbReference type="Proteomes" id="UP000324222">
    <property type="component" value="Unassembled WGS sequence"/>
</dbReference>
<name>A0A5B7GUA5_PORTR</name>
<accession>A0A5B7GUA5</accession>
<evidence type="ECO:0000313" key="2">
    <source>
        <dbReference type="Proteomes" id="UP000324222"/>
    </source>
</evidence>
<organism evidence="1 2">
    <name type="scientific">Portunus trituberculatus</name>
    <name type="common">Swimming crab</name>
    <name type="synonym">Neptunus trituberculatus</name>
    <dbReference type="NCBI Taxonomy" id="210409"/>
    <lineage>
        <taxon>Eukaryota</taxon>
        <taxon>Metazoa</taxon>
        <taxon>Ecdysozoa</taxon>
        <taxon>Arthropoda</taxon>
        <taxon>Crustacea</taxon>
        <taxon>Multicrustacea</taxon>
        <taxon>Malacostraca</taxon>
        <taxon>Eumalacostraca</taxon>
        <taxon>Eucarida</taxon>
        <taxon>Decapoda</taxon>
        <taxon>Pleocyemata</taxon>
        <taxon>Brachyura</taxon>
        <taxon>Eubrachyura</taxon>
        <taxon>Portunoidea</taxon>
        <taxon>Portunidae</taxon>
        <taxon>Portuninae</taxon>
        <taxon>Portunus</taxon>
    </lineage>
</organism>
<proteinExistence type="predicted"/>
<evidence type="ECO:0000313" key="1">
    <source>
        <dbReference type="EMBL" id="MPC61176.1"/>
    </source>
</evidence>
<sequence>MGLLSIQESDLGTFLVPSSEGDFESLKSPFFIFEF</sequence>
<protein>
    <submittedName>
        <fullName evidence="1">Uncharacterized protein</fullName>
    </submittedName>
</protein>